<accession>A0ABN6T4G2</accession>
<organism evidence="1 2">
    <name type="scientific">Spiroplasma ixodetis</name>
    <dbReference type="NCBI Taxonomy" id="2141"/>
    <lineage>
        <taxon>Bacteria</taxon>
        <taxon>Bacillati</taxon>
        <taxon>Mycoplasmatota</taxon>
        <taxon>Mollicutes</taxon>
        <taxon>Entomoplasmatales</taxon>
        <taxon>Spiroplasmataceae</taxon>
        <taxon>Spiroplasma</taxon>
    </lineage>
</organism>
<protein>
    <submittedName>
        <fullName evidence="1">Uncharacterized protein</fullName>
    </submittedName>
</protein>
<dbReference type="Proteomes" id="UP001163387">
    <property type="component" value="Chromosome"/>
</dbReference>
<dbReference type="EMBL" id="AP026933">
    <property type="protein sequence ID" value="BDT05006.1"/>
    <property type="molecule type" value="Genomic_DNA"/>
</dbReference>
<keyword evidence="2" id="KW-1185">Reference proteome</keyword>
<sequence length="64" mass="7717">MLTHENNFKYSYEKPDHSIVFGKYPIWVDKTTSSDVFSLYFSSVKQHKVDIEWDGKYPNGYFDW</sequence>
<evidence type="ECO:0000313" key="1">
    <source>
        <dbReference type="EMBL" id="BDT05006.1"/>
    </source>
</evidence>
<name>A0ABN6T4G2_9MOLU</name>
<evidence type="ECO:0000313" key="2">
    <source>
        <dbReference type="Proteomes" id="UP001163387"/>
    </source>
</evidence>
<gene>
    <name evidence="1" type="ORF">SHM_26520</name>
</gene>
<proteinExistence type="predicted"/>
<reference evidence="1 2" key="1">
    <citation type="journal article" date="2022" name="Front. Microbiol.">
        <title>Male-killing mechanisms vary between Spiroplasma species.</title>
        <authorList>
            <person name="Arai H."/>
            <person name="Inoue M."/>
            <person name="Kageyama D."/>
        </authorList>
    </citation>
    <scope>NUCLEOTIDE SEQUENCE [LARGE SCALE GENOMIC DNA]</scope>
    <source>
        <strain evidence="2">sHm</strain>
    </source>
</reference>